<gene>
    <name evidence="1" type="ORF">ACFQGL_15710</name>
</gene>
<dbReference type="EMBL" id="JBHSQS010000008">
    <property type="protein sequence ID" value="MFC5924790.1"/>
    <property type="molecule type" value="Genomic_DNA"/>
</dbReference>
<sequence>MTKHEPVLPLWLCEECGRPWPCAPRRAELLDGRDRVRVAYYLSLCLTSAGQDMSWAPADALRRRFLGWLP</sequence>
<name>A0ABW1H5Z1_9ACTN</name>
<comment type="caution">
    <text evidence="1">The sequence shown here is derived from an EMBL/GenBank/DDBJ whole genome shotgun (WGS) entry which is preliminary data.</text>
</comment>
<organism evidence="1 2">
    <name type="scientific">Micromonospora vulcania</name>
    <dbReference type="NCBI Taxonomy" id="1441873"/>
    <lineage>
        <taxon>Bacteria</taxon>
        <taxon>Bacillati</taxon>
        <taxon>Actinomycetota</taxon>
        <taxon>Actinomycetes</taxon>
        <taxon>Micromonosporales</taxon>
        <taxon>Micromonosporaceae</taxon>
        <taxon>Micromonospora</taxon>
    </lineage>
</organism>
<accession>A0ABW1H5Z1</accession>
<evidence type="ECO:0008006" key="3">
    <source>
        <dbReference type="Google" id="ProtNLM"/>
    </source>
</evidence>
<protein>
    <recommendedName>
        <fullName evidence="3">Flavin reductase</fullName>
    </recommendedName>
</protein>
<evidence type="ECO:0000313" key="2">
    <source>
        <dbReference type="Proteomes" id="UP001596226"/>
    </source>
</evidence>
<dbReference type="Proteomes" id="UP001596226">
    <property type="component" value="Unassembled WGS sequence"/>
</dbReference>
<evidence type="ECO:0000313" key="1">
    <source>
        <dbReference type="EMBL" id="MFC5924790.1"/>
    </source>
</evidence>
<keyword evidence="2" id="KW-1185">Reference proteome</keyword>
<dbReference type="RefSeq" id="WP_377512117.1">
    <property type="nucleotide sequence ID" value="NZ_JBHSQS010000008.1"/>
</dbReference>
<proteinExistence type="predicted"/>
<reference evidence="2" key="1">
    <citation type="journal article" date="2019" name="Int. J. Syst. Evol. Microbiol.">
        <title>The Global Catalogue of Microorganisms (GCM) 10K type strain sequencing project: providing services to taxonomists for standard genome sequencing and annotation.</title>
        <authorList>
            <consortium name="The Broad Institute Genomics Platform"/>
            <consortium name="The Broad Institute Genome Sequencing Center for Infectious Disease"/>
            <person name="Wu L."/>
            <person name="Ma J."/>
        </authorList>
    </citation>
    <scope>NUCLEOTIDE SEQUENCE [LARGE SCALE GENOMIC DNA]</scope>
    <source>
        <strain evidence="2">CGMCC 4.7144</strain>
    </source>
</reference>